<keyword evidence="3" id="KW-1185">Reference proteome</keyword>
<evidence type="ECO:0000313" key="2">
    <source>
        <dbReference type="EMBL" id="CAK0752169.1"/>
    </source>
</evidence>
<feature type="compositionally biased region" description="Basic and acidic residues" evidence="1">
    <location>
        <begin position="503"/>
        <end position="520"/>
    </location>
</feature>
<gene>
    <name evidence="2" type="ORF">CVIRNUC_002125</name>
</gene>
<sequence length="808" mass="85656">MYPDRVQVSCSYGASLSPLMIVDIYVAAALINKTYTAGYAPPPFVLADPNLVIPLTSQLTYSNNGTLDGVLTIPFVNNNTIQARLRITALTCCVVPASGGPCSMAGFTYVNTTMQMLLMDPGASAVFYFQVTQAGPYYGGQGNCQFNTTVTNQPGPFIDSIWYFARAPPPPHPPPPPSPPPAPPPPPIGITPLLKFTTTFPNLGTADATPSFLTRYINCIAASANVQPGWVHVTVTSSRRRLLSTLTLFNQVTFGETIYLNLATNYQALLRTENLTLIFASDPSFLSSIGTAIFASSNTNANLVHIPPPPPPPSPPPPAPRPPPPPHPPSPPPRPPGPPPSPPPPPPGFNCGTPNCNGHGAAAQGGCSCTCDAGWATSSNQDLAHYVFCNSQSSSASVSGASAPGGSTTITALETQAKMLLGLEWQYWAAILSGLAGVLLLFYCTKNCCPFWSWTKMLVKLAWFVLKCGCKCGWCLVKALPRGDSPESLRKEELKEAKRKRRKEEEREKRKQRDELTRIREAEAERTHEAALAAIQDRPPEELISAVKGGDASGSAAAERKSEGRGLFASLVSAAAEKGRKLSLVRIRVARASAGSTMPLNQQGTLSSSATVGSIHSQPRTAGNPADYNFASALNSVVPLPQPSVEMGTSRVAQLAQELQQKQQQEALYSMASQLSAASQLRSAQTMQFGGLPLYQGANIAMMSPFPGAMSALQQASLQTLMAAQGQPPGMYGGQNMALAGLGLAGQQQQQQSMAMMRLAQLSGQDMPSLQGVSAQAPQGQMMMPAGQSGTVVQVSPPNLHFMGQTPQ</sequence>
<feature type="region of interest" description="Disordered" evidence="1">
    <location>
        <begin position="600"/>
        <end position="624"/>
    </location>
</feature>
<protein>
    <submittedName>
        <fullName evidence="2">Uncharacterized protein</fullName>
    </submittedName>
</protein>
<feature type="region of interest" description="Disordered" evidence="1">
    <location>
        <begin position="304"/>
        <end position="346"/>
    </location>
</feature>
<dbReference type="Proteomes" id="UP001314263">
    <property type="component" value="Unassembled WGS sequence"/>
</dbReference>
<proteinExistence type="predicted"/>
<evidence type="ECO:0000256" key="1">
    <source>
        <dbReference type="SAM" id="MobiDB-lite"/>
    </source>
</evidence>
<feature type="compositionally biased region" description="Polar residues" evidence="1">
    <location>
        <begin position="600"/>
        <end position="621"/>
    </location>
</feature>
<accession>A0AAV1HVA4</accession>
<feature type="region of interest" description="Disordered" evidence="1">
    <location>
        <begin position="168"/>
        <end position="188"/>
    </location>
</feature>
<comment type="caution">
    <text evidence="2">The sequence shown here is derived from an EMBL/GenBank/DDBJ whole genome shotgun (WGS) entry which is preliminary data.</text>
</comment>
<feature type="region of interest" description="Disordered" evidence="1">
    <location>
        <begin position="488"/>
        <end position="520"/>
    </location>
</feature>
<dbReference type="AlphaFoldDB" id="A0AAV1HVA4"/>
<dbReference type="PRINTS" id="PR01217">
    <property type="entry name" value="PRICHEXTENSN"/>
</dbReference>
<organism evidence="2 3">
    <name type="scientific">Coccomyxa viridis</name>
    <dbReference type="NCBI Taxonomy" id="1274662"/>
    <lineage>
        <taxon>Eukaryota</taxon>
        <taxon>Viridiplantae</taxon>
        <taxon>Chlorophyta</taxon>
        <taxon>core chlorophytes</taxon>
        <taxon>Trebouxiophyceae</taxon>
        <taxon>Trebouxiophyceae incertae sedis</taxon>
        <taxon>Coccomyxaceae</taxon>
        <taxon>Coccomyxa</taxon>
    </lineage>
</organism>
<dbReference type="EMBL" id="CAUYUE010000003">
    <property type="protein sequence ID" value="CAK0752169.1"/>
    <property type="molecule type" value="Genomic_DNA"/>
</dbReference>
<feature type="compositionally biased region" description="Pro residues" evidence="1">
    <location>
        <begin position="306"/>
        <end position="346"/>
    </location>
</feature>
<reference evidence="2 3" key="1">
    <citation type="submission" date="2023-10" db="EMBL/GenBank/DDBJ databases">
        <authorList>
            <person name="Maclean D."/>
            <person name="Macfadyen A."/>
        </authorList>
    </citation>
    <scope>NUCLEOTIDE SEQUENCE [LARGE SCALE GENOMIC DNA]</scope>
</reference>
<name>A0AAV1HVA4_9CHLO</name>
<evidence type="ECO:0000313" key="3">
    <source>
        <dbReference type="Proteomes" id="UP001314263"/>
    </source>
</evidence>